<dbReference type="UniPathway" id="UPA00276">
    <property type="reaction ID" value="UER00406"/>
</dbReference>
<evidence type="ECO:0000256" key="8">
    <source>
        <dbReference type="ARBA" id="ARBA00022723"/>
    </source>
</evidence>
<keyword evidence="12" id="KW-0067">ATP-binding</keyword>
<reference evidence="18" key="2">
    <citation type="submission" date="2007-04" db="EMBL/GenBank/DDBJ databases">
        <title>The genome of the human body louse.</title>
        <authorList>
            <consortium name="The Human Body Louse Genome Consortium"/>
            <person name="Kirkness E."/>
            <person name="Walenz B."/>
            <person name="Hass B."/>
            <person name="Bruggner R."/>
            <person name="Strausberg R."/>
        </authorList>
    </citation>
    <scope>NUCLEOTIDE SEQUENCE</scope>
    <source>
        <strain evidence="18">USDA</strain>
    </source>
</reference>
<keyword evidence="7 18" id="KW-0808">Transferase</keyword>
<evidence type="ECO:0000256" key="13">
    <source>
        <dbReference type="ARBA" id="ARBA00029789"/>
    </source>
</evidence>
<dbReference type="Proteomes" id="UP000009046">
    <property type="component" value="Unassembled WGS sequence"/>
</dbReference>
<dbReference type="OMA" id="FDCEVAR"/>
<dbReference type="GO" id="GO:0005524">
    <property type="term" value="F:ATP binding"/>
    <property type="evidence" value="ECO:0007669"/>
    <property type="project" value="UniProtKB-KW"/>
</dbReference>
<dbReference type="GO" id="GO:0046872">
    <property type="term" value="F:metal ion binding"/>
    <property type="evidence" value="ECO:0007669"/>
    <property type="project" value="UniProtKB-KW"/>
</dbReference>
<keyword evidence="20" id="KW-1185">Reference proteome</keyword>
<keyword evidence="8" id="KW-0479">Metal-binding</keyword>
<dbReference type="EC" id="2.7.1.26" evidence="3"/>
<evidence type="ECO:0000256" key="16">
    <source>
        <dbReference type="ARBA" id="ARBA00077632"/>
    </source>
</evidence>
<dbReference type="STRING" id="121224.E0VUF1"/>
<comment type="catalytic activity">
    <reaction evidence="14">
        <text>riboflavin + ATP = FMN + ADP + H(+)</text>
        <dbReference type="Rhea" id="RHEA:14357"/>
        <dbReference type="ChEBI" id="CHEBI:15378"/>
        <dbReference type="ChEBI" id="CHEBI:30616"/>
        <dbReference type="ChEBI" id="CHEBI:57986"/>
        <dbReference type="ChEBI" id="CHEBI:58210"/>
        <dbReference type="ChEBI" id="CHEBI:456216"/>
        <dbReference type="EC" id="2.7.1.26"/>
    </reaction>
    <physiologicalReaction direction="left-to-right" evidence="14">
        <dbReference type="Rhea" id="RHEA:14358"/>
    </physiologicalReaction>
</comment>
<evidence type="ECO:0000256" key="14">
    <source>
        <dbReference type="ARBA" id="ARBA00050912"/>
    </source>
</evidence>
<keyword evidence="11" id="KW-0862">Zinc</keyword>
<dbReference type="CTD" id="8230027"/>
<evidence type="ECO:0000313" key="20">
    <source>
        <dbReference type="Proteomes" id="UP000009046"/>
    </source>
</evidence>
<dbReference type="SMART" id="SM00904">
    <property type="entry name" value="Flavokinase"/>
    <property type="match status" value="1"/>
</dbReference>
<evidence type="ECO:0000256" key="4">
    <source>
        <dbReference type="ARBA" id="ARBA00017394"/>
    </source>
</evidence>
<dbReference type="RefSeq" id="XP_002429745.1">
    <property type="nucleotide sequence ID" value="XM_002429700.1"/>
</dbReference>
<protein>
    <recommendedName>
        <fullName evidence="4">Riboflavin kinase</fullName>
        <ecNumber evidence="3">2.7.1.26</ecNumber>
    </recommendedName>
    <alternativeName>
        <fullName evidence="16">ATP:riboflavin 5'-phosphotransferase</fullName>
    </alternativeName>
    <alternativeName>
        <fullName evidence="13">Flavokinase</fullName>
    </alternativeName>
</protein>
<comment type="cofactor">
    <cofactor evidence="1">
        <name>Zn(2+)</name>
        <dbReference type="ChEBI" id="CHEBI:29105"/>
    </cofactor>
</comment>
<keyword evidence="5" id="KW-0285">Flavoprotein</keyword>
<dbReference type="VEuPathDB" id="VectorBase:PHUM450170"/>
<evidence type="ECO:0000256" key="1">
    <source>
        <dbReference type="ARBA" id="ARBA00001947"/>
    </source>
</evidence>
<dbReference type="GO" id="GO:0008531">
    <property type="term" value="F:riboflavin kinase activity"/>
    <property type="evidence" value="ECO:0007669"/>
    <property type="project" value="UniProtKB-EC"/>
</dbReference>
<dbReference type="PANTHER" id="PTHR22749">
    <property type="entry name" value="RIBOFLAVIN KINASE/FMN ADENYLYLTRANSFERASE"/>
    <property type="match status" value="1"/>
</dbReference>
<evidence type="ECO:0000256" key="10">
    <source>
        <dbReference type="ARBA" id="ARBA00022777"/>
    </source>
</evidence>
<reference evidence="19" key="3">
    <citation type="submission" date="2021-02" db="UniProtKB">
        <authorList>
            <consortium name="EnsemblMetazoa"/>
        </authorList>
    </citation>
    <scope>IDENTIFICATION</scope>
    <source>
        <strain evidence="19">USDA</strain>
    </source>
</reference>
<comment type="function">
    <text evidence="15">Catalyzes the phosphorylation of riboflavin (vitamin B2) to form flavin-mononucleotide (FMN), hence rate-limiting enzyme in the synthesis of FAD. Essential for TNF-induced reactive oxygen species (ROS) production. Through its interaction with both TNFRSF1A and CYBA, physically and functionally couples TNFRSF1A to NADPH oxidase. TNF-activation of RFK may enhance the incorporation of FAD in NADPH oxidase, a critical step for the assembly and activation of NADPH oxidase.</text>
</comment>
<dbReference type="EnsemblMetazoa" id="PHUM450170-RA">
    <property type="protein sequence ID" value="PHUM450170-PA"/>
    <property type="gene ID" value="PHUM450170"/>
</dbReference>
<evidence type="ECO:0000313" key="18">
    <source>
        <dbReference type="EMBL" id="EEB17007.1"/>
    </source>
</evidence>
<dbReference type="GO" id="GO:0005739">
    <property type="term" value="C:mitochondrion"/>
    <property type="evidence" value="ECO:0007669"/>
    <property type="project" value="TreeGrafter"/>
</dbReference>
<evidence type="ECO:0000259" key="17">
    <source>
        <dbReference type="SMART" id="SM00904"/>
    </source>
</evidence>
<dbReference type="GO" id="GO:0009231">
    <property type="term" value="P:riboflavin biosynthetic process"/>
    <property type="evidence" value="ECO:0007669"/>
    <property type="project" value="InterPro"/>
</dbReference>
<proteinExistence type="predicted"/>
<evidence type="ECO:0000256" key="3">
    <source>
        <dbReference type="ARBA" id="ARBA00012105"/>
    </source>
</evidence>
<dbReference type="eggNOG" id="KOG3110">
    <property type="taxonomic scope" value="Eukaryota"/>
</dbReference>
<sequence length="152" mass="17491">MSYSCLPYYARDVVIKGFGRGSKELGVPTANLPSQTVNKLPPELDTGVYFGWAKVENSPVYKMVMSIGWNPFYKNKEKSMEIHILHLFENDFYGCMLSVAIVGFIRPEMDFDNVESLIETIRNDIEIAEKELDKPNFIQYKNNPFFLSDNVM</sequence>
<organism>
    <name type="scientific">Pediculus humanus subsp. corporis</name>
    <name type="common">Body louse</name>
    <dbReference type="NCBI Taxonomy" id="121224"/>
    <lineage>
        <taxon>Eukaryota</taxon>
        <taxon>Metazoa</taxon>
        <taxon>Ecdysozoa</taxon>
        <taxon>Arthropoda</taxon>
        <taxon>Hexapoda</taxon>
        <taxon>Insecta</taxon>
        <taxon>Pterygota</taxon>
        <taxon>Neoptera</taxon>
        <taxon>Paraneoptera</taxon>
        <taxon>Psocodea</taxon>
        <taxon>Troctomorpha</taxon>
        <taxon>Phthiraptera</taxon>
        <taxon>Anoplura</taxon>
        <taxon>Pediculidae</taxon>
        <taxon>Pediculus</taxon>
    </lineage>
</organism>
<keyword evidence="10 18" id="KW-0418">Kinase</keyword>
<evidence type="ECO:0000256" key="6">
    <source>
        <dbReference type="ARBA" id="ARBA00022643"/>
    </source>
</evidence>
<dbReference type="InterPro" id="IPR015865">
    <property type="entry name" value="Riboflavin_kinase_bac/euk"/>
</dbReference>
<evidence type="ECO:0000256" key="5">
    <source>
        <dbReference type="ARBA" id="ARBA00022630"/>
    </source>
</evidence>
<dbReference type="SUPFAM" id="SSF82114">
    <property type="entry name" value="Riboflavin kinase-like"/>
    <property type="match status" value="1"/>
</dbReference>
<evidence type="ECO:0000256" key="2">
    <source>
        <dbReference type="ARBA" id="ARBA00005201"/>
    </source>
</evidence>
<dbReference type="FunFam" id="2.40.30.30:FF:000002">
    <property type="entry name" value="Riboflavin kinase, putative"/>
    <property type="match status" value="1"/>
</dbReference>
<dbReference type="EMBL" id="AAZO01005488">
    <property type="status" value="NOT_ANNOTATED_CDS"/>
    <property type="molecule type" value="Genomic_DNA"/>
</dbReference>
<evidence type="ECO:0000313" key="19">
    <source>
        <dbReference type="EnsemblMetazoa" id="PHUM450170-PA"/>
    </source>
</evidence>
<dbReference type="InterPro" id="IPR023468">
    <property type="entry name" value="Riboflavin_kinase"/>
</dbReference>
<dbReference type="HOGENOM" id="CLU_048437_3_3_1"/>
<evidence type="ECO:0000256" key="9">
    <source>
        <dbReference type="ARBA" id="ARBA00022741"/>
    </source>
</evidence>
<feature type="domain" description="Riboflavin kinase" evidence="17">
    <location>
        <begin position="5"/>
        <end position="133"/>
    </location>
</feature>
<dbReference type="Gene3D" id="2.40.30.30">
    <property type="entry name" value="Riboflavin kinase-like"/>
    <property type="match status" value="1"/>
</dbReference>
<name>E0VUF1_PEDHC</name>
<reference evidence="18" key="1">
    <citation type="submission" date="2007-04" db="EMBL/GenBank/DDBJ databases">
        <title>Annotation of Pediculus humanus corporis strain USDA.</title>
        <authorList>
            <person name="Kirkness E."/>
            <person name="Hannick L."/>
            <person name="Hass B."/>
            <person name="Bruggner R."/>
            <person name="Lawson D."/>
            <person name="Bidwell S."/>
            <person name="Joardar V."/>
            <person name="Caler E."/>
            <person name="Walenz B."/>
            <person name="Inman J."/>
            <person name="Schobel S."/>
            <person name="Galinsky K."/>
            <person name="Amedeo P."/>
            <person name="Strausberg R."/>
        </authorList>
    </citation>
    <scope>NUCLEOTIDE SEQUENCE</scope>
    <source>
        <strain evidence="18">USDA</strain>
    </source>
</reference>
<dbReference type="PANTHER" id="PTHR22749:SF6">
    <property type="entry name" value="RIBOFLAVIN KINASE"/>
    <property type="match status" value="1"/>
</dbReference>
<evidence type="ECO:0000256" key="12">
    <source>
        <dbReference type="ARBA" id="ARBA00022840"/>
    </source>
</evidence>
<dbReference type="EMBL" id="DS235786">
    <property type="protein sequence ID" value="EEB17007.1"/>
    <property type="molecule type" value="Genomic_DNA"/>
</dbReference>
<dbReference type="KEGG" id="phu:Phum_PHUM450170"/>
<gene>
    <name evidence="19" type="primary">8230027</name>
    <name evidence="18" type="ORF">Phum_PHUM450170</name>
</gene>
<accession>E0VUF1</accession>
<dbReference type="InterPro" id="IPR023465">
    <property type="entry name" value="Riboflavin_kinase_dom_sf"/>
</dbReference>
<evidence type="ECO:0000256" key="11">
    <source>
        <dbReference type="ARBA" id="ARBA00022833"/>
    </source>
</evidence>
<dbReference type="AlphaFoldDB" id="E0VUF1"/>
<dbReference type="Pfam" id="PF01687">
    <property type="entry name" value="Flavokinase"/>
    <property type="match status" value="1"/>
</dbReference>
<keyword evidence="6" id="KW-0288">FMN</keyword>
<keyword evidence="9" id="KW-0547">Nucleotide-binding</keyword>
<dbReference type="GO" id="GO:0009398">
    <property type="term" value="P:FMN biosynthetic process"/>
    <property type="evidence" value="ECO:0007669"/>
    <property type="project" value="UniProtKB-UniPathway"/>
</dbReference>
<dbReference type="GeneID" id="8230027"/>
<comment type="pathway">
    <text evidence="2">Cofactor biosynthesis; FMN biosynthesis; FMN from riboflavin (ATP route): step 1/1.</text>
</comment>
<dbReference type="OrthoDB" id="276388at2759"/>
<dbReference type="InParanoid" id="E0VUF1"/>
<evidence type="ECO:0000256" key="7">
    <source>
        <dbReference type="ARBA" id="ARBA00022679"/>
    </source>
</evidence>
<dbReference type="FunCoup" id="E0VUF1">
    <property type="interactions" value="1057"/>
</dbReference>
<evidence type="ECO:0000256" key="15">
    <source>
        <dbReference type="ARBA" id="ARBA00054097"/>
    </source>
</evidence>